<reference evidence="1 2" key="1">
    <citation type="submission" date="2021-03" db="EMBL/GenBank/DDBJ databases">
        <title>Antimicrobial resistance genes in bacteria isolated from Japanese honey, and their potential for conferring macrolide and lincosamide resistance in the American foulbrood pathogen Paenibacillus larvae.</title>
        <authorList>
            <person name="Okamoto M."/>
            <person name="Kumagai M."/>
            <person name="Kanamori H."/>
            <person name="Takamatsu D."/>
        </authorList>
    </citation>
    <scope>NUCLEOTIDE SEQUENCE [LARGE SCALE GENOMIC DNA]</scope>
    <source>
        <strain evidence="1 2">J1TS3</strain>
    </source>
</reference>
<evidence type="ECO:0000313" key="2">
    <source>
        <dbReference type="Proteomes" id="UP000680279"/>
    </source>
</evidence>
<dbReference type="Proteomes" id="UP000680279">
    <property type="component" value="Unassembled WGS sequence"/>
</dbReference>
<sequence>MKEYFYNTISECFGNAIYTMYGSVAVVLHCSNDDKAIRYIAYDLPSEVINEFSVEERKKHIKVDKSFDISDVNFNEKMSVLQKINDLVTSFEMEVYSA</sequence>
<keyword evidence="2" id="KW-1185">Reference proteome</keyword>
<dbReference type="RefSeq" id="WP_212963271.1">
    <property type="nucleotide sequence ID" value="NZ_BOQT01000008.1"/>
</dbReference>
<organism evidence="1 2">
    <name type="scientific">Siminovitchia fordii</name>
    <dbReference type="NCBI Taxonomy" id="254759"/>
    <lineage>
        <taxon>Bacteria</taxon>
        <taxon>Bacillati</taxon>
        <taxon>Bacillota</taxon>
        <taxon>Bacilli</taxon>
        <taxon>Bacillales</taxon>
        <taxon>Bacillaceae</taxon>
        <taxon>Siminovitchia</taxon>
    </lineage>
</organism>
<evidence type="ECO:0000313" key="1">
    <source>
        <dbReference type="EMBL" id="GIN21434.1"/>
    </source>
</evidence>
<protein>
    <submittedName>
        <fullName evidence="1">Uncharacterized protein</fullName>
    </submittedName>
</protein>
<gene>
    <name evidence="1" type="ORF">J1TS3_25680</name>
</gene>
<comment type="caution">
    <text evidence="1">The sequence shown here is derived from an EMBL/GenBank/DDBJ whole genome shotgun (WGS) entry which is preliminary data.</text>
</comment>
<accession>A0ABQ4K6R6</accession>
<dbReference type="EMBL" id="BOQT01000008">
    <property type="protein sequence ID" value="GIN21434.1"/>
    <property type="molecule type" value="Genomic_DNA"/>
</dbReference>
<name>A0ABQ4K6R6_9BACI</name>
<proteinExistence type="predicted"/>